<dbReference type="PANTHER" id="PTHR11461:SF175">
    <property type="entry name" value="SERPIN B10"/>
    <property type="match status" value="1"/>
</dbReference>
<sequence>MSHLYDSSPRVKKQTKKTQPNPLNLLRVPVPCHPASRRTILCFAELGLRYLPVGAVQISGHPTGLDPGHRTVPVKKRVKRFSLIQEINMEELNSANSEFCFKFYKEIAKSKKHENIFFSPLSIMSAMGMVYRGASGNTATQMGEVFLFNKVGKMVSYGESTPDTTCPGMEQQALKTHYQVPFPKRAHLDEDVDTLNILPAFKALNAVINKPSSSYTLETASNMYVEKTYPVKKGYVNDIKKYYEVQPESVNLAGDTENTRKKINGWVEDKTKNKIKNLVPEGALDQSTVMVLVNAIYFKGDWADKFSVQHTEEREFKMSKTSKKPVQMMFKRAKFNIAQVEEPGLAFKVLELPYVNKDLSMIILLPNEILDDSTGLEKLEREMTNENVSKWTNSDNMENTTVELFLPKFKMEESYDLKKTLSTMGMTDAFSQGSADFSGMSAKLDLYLSNVFFKAFVEVNEEGTEAAAATAAVVTMRTAPISVSFEANHPFLFLIRHNKTGSILFWGRFCSP</sequence>
<accession>A0AAV7VJR3</accession>
<dbReference type="GO" id="GO:0005634">
    <property type="term" value="C:nucleus"/>
    <property type="evidence" value="ECO:0007669"/>
    <property type="project" value="UniProtKB-SubCell"/>
</dbReference>
<dbReference type="Gene3D" id="2.30.39.10">
    <property type="entry name" value="Alpha-1-antitrypsin, domain 1"/>
    <property type="match status" value="1"/>
</dbReference>
<dbReference type="InterPro" id="IPR023796">
    <property type="entry name" value="Serpin_dom"/>
</dbReference>
<feature type="region of interest" description="Disordered" evidence="8">
    <location>
        <begin position="1"/>
        <end position="22"/>
    </location>
</feature>
<dbReference type="PANTHER" id="PTHR11461">
    <property type="entry name" value="SERINE PROTEASE INHIBITOR, SERPIN"/>
    <property type="match status" value="1"/>
</dbReference>
<dbReference type="EMBL" id="JANPWB010000003">
    <property type="protein sequence ID" value="KAJ1200956.1"/>
    <property type="molecule type" value="Genomic_DNA"/>
</dbReference>
<dbReference type="GO" id="GO:0005737">
    <property type="term" value="C:cytoplasm"/>
    <property type="evidence" value="ECO:0007669"/>
    <property type="project" value="UniProtKB-SubCell"/>
</dbReference>
<evidence type="ECO:0000256" key="2">
    <source>
        <dbReference type="ARBA" id="ARBA00004496"/>
    </source>
</evidence>
<dbReference type="GO" id="GO:0004867">
    <property type="term" value="F:serine-type endopeptidase inhibitor activity"/>
    <property type="evidence" value="ECO:0007669"/>
    <property type="project" value="InterPro"/>
</dbReference>
<dbReference type="GO" id="GO:0005615">
    <property type="term" value="C:extracellular space"/>
    <property type="evidence" value="ECO:0007669"/>
    <property type="project" value="InterPro"/>
</dbReference>
<dbReference type="InterPro" id="IPR042178">
    <property type="entry name" value="Serpin_sf_1"/>
</dbReference>
<evidence type="ECO:0000313" key="10">
    <source>
        <dbReference type="EMBL" id="KAJ1200956.1"/>
    </source>
</evidence>
<keyword evidence="11" id="KW-1185">Reference proteome</keyword>
<evidence type="ECO:0000256" key="3">
    <source>
        <dbReference type="ARBA" id="ARBA00006426"/>
    </source>
</evidence>
<dbReference type="FunFam" id="2.30.39.10:FF:000001">
    <property type="entry name" value="Serpin family B member 2"/>
    <property type="match status" value="1"/>
</dbReference>
<keyword evidence="6" id="KW-0539">Nucleus</keyword>
<name>A0AAV7VJR3_PLEWA</name>
<dbReference type="CDD" id="cd19956">
    <property type="entry name" value="serpinB"/>
    <property type="match status" value="1"/>
</dbReference>
<dbReference type="SMART" id="SM00093">
    <property type="entry name" value="SERPIN"/>
    <property type="match status" value="1"/>
</dbReference>
<keyword evidence="5" id="KW-0646">Protease inhibitor</keyword>
<dbReference type="InterPro" id="IPR042185">
    <property type="entry name" value="Serpin_sf_2"/>
</dbReference>
<feature type="domain" description="Serpin" evidence="9">
    <location>
        <begin position="101"/>
        <end position="512"/>
    </location>
</feature>
<proteinExistence type="inferred from homology"/>
<evidence type="ECO:0000313" key="11">
    <source>
        <dbReference type="Proteomes" id="UP001066276"/>
    </source>
</evidence>
<evidence type="ECO:0000256" key="7">
    <source>
        <dbReference type="ARBA" id="ARBA00041146"/>
    </source>
</evidence>
<evidence type="ECO:0000256" key="1">
    <source>
        <dbReference type="ARBA" id="ARBA00004123"/>
    </source>
</evidence>
<dbReference type="InterPro" id="IPR023795">
    <property type="entry name" value="Serpin_CS"/>
</dbReference>
<evidence type="ECO:0000259" key="9">
    <source>
        <dbReference type="SMART" id="SM00093"/>
    </source>
</evidence>
<protein>
    <recommendedName>
        <fullName evidence="7">Serpin B10</fullName>
    </recommendedName>
</protein>
<keyword evidence="4" id="KW-0963">Cytoplasm</keyword>
<gene>
    <name evidence="10" type="ORF">NDU88_004774</name>
</gene>
<evidence type="ECO:0000256" key="4">
    <source>
        <dbReference type="ARBA" id="ARBA00022490"/>
    </source>
</evidence>
<organism evidence="10 11">
    <name type="scientific">Pleurodeles waltl</name>
    <name type="common">Iberian ribbed newt</name>
    <dbReference type="NCBI Taxonomy" id="8319"/>
    <lineage>
        <taxon>Eukaryota</taxon>
        <taxon>Metazoa</taxon>
        <taxon>Chordata</taxon>
        <taxon>Craniata</taxon>
        <taxon>Vertebrata</taxon>
        <taxon>Euteleostomi</taxon>
        <taxon>Amphibia</taxon>
        <taxon>Batrachia</taxon>
        <taxon>Caudata</taxon>
        <taxon>Salamandroidea</taxon>
        <taxon>Salamandridae</taxon>
        <taxon>Pleurodelinae</taxon>
        <taxon>Pleurodeles</taxon>
    </lineage>
</organism>
<dbReference type="Proteomes" id="UP001066276">
    <property type="component" value="Chromosome 2_1"/>
</dbReference>
<reference evidence="10" key="1">
    <citation type="journal article" date="2022" name="bioRxiv">
        <title>Sequencing and chromosome-scale assembly of the giantPleurodeles waltlgenome.</title>
        <authorList>
            <person name="Brown T."/>
            <person name="Elewa A."/>
            <person name="Iarovenko S."/>
            <person name="Subramanian E."/>
            <person name="Araus A.J."/>
            <person name="Petzold A."/>
            <person name="Susuki M."/>
            <person name="Suzuki K.-i.T."/>
            <person name="Hayashi T."/>
            <person name="Toyoda A."/>
            <person name="Oliveira C."/>
            <person name="Osipova E."/>
            <person name="Leigh N.D."/>
            <person name="Simon A."/>
            <person name="Yun M.H."/>
        </authorList>
    </citation>
    <scope>NUCLEOTIDE SEQUENCE</scope>
    <source>
        <strain evidence="10">20211129_DDA</strain>
        <tissue evidence="10">Liver</tissue>
    </source>
</reference>
<dbReference type="Gene3D" id="3.30.497.10">
    <property type="entry name" value="Antithrombin, subunit I, domain 2"/>
    <property type="match status" value="1"/>
</dbReference>
<comment type="caution">
    <text evidence="10">The sequence shown here is derived from an EMBL/GenBank/DDBJ whole genome shotgun (WGS) entry which is preliminary data.</text>
</comment>
<evidence type="ECO:0000256" key="5">
    <source>
        <dbReference type="ARBA" id="ARBA00022690"/>
    </source>
</evidence>
<dbReference type="Pfam" id="PF00079">
    <property type="entry name" value="Serpin"/>
    <property type="match status" value="1"/>
</dbReference>
<comment type="similarity">
    <text evidence="3">Belongs to the serpin family. Ov-serpin subfamily.</text>
</comment>
<dbReference type="AlphaFoldDB" id="A0AAV7VJR3"/>
<evidence type="ECO:0000256" key="8">
    <source>
        <dbReference type="SAM" id="MobiDB-lite"/>
    </source>
</evidence>
<comment type="subcellular location">
    <subcellularLocation>
        <location evidence="2">Cytoplasm</location>
    </subcellularLocation>
    <subcellularLocation>
        <location evidence="1">Nucleus</location>
    </subcellularLocation>
</comment>
<dbReference type="PROSITE" id="PS00284">
    <property type="entry name" value="SERPIN"/>
    <property type="match status" value="1"/>
</dbReference>
<dbReference type="InterPro" id="IPR036186">
    <property type="entry name" value="Serpin_sf"/>
</dbReference>
<dbReference type="Gene3D" id="1.10.287.580">
    <property type="entry name" value="Helix hairpin bin"/>
    <property type="match status" value="1"/>
</dbReference>
<dbReference type="SUPFAM" id="SSF56574">
    <property type="entry name" value="Serpins"/>
    <property type="match status" value="1"/>
</dbReference>
<evidence type="ECO:0000256" key="6">
    <source>
        <dbReference type="ARBA" id="ARBA00023242"/>
    </source>
</evidence>
<dbReference type="InterPro" id="IPR000215">
    <property type="entry name" value="Serpin_fam"/>
</dbReference>